<sequence length="183" mass="19628">MSPLSQSPPGQGRIAYTPPRSGGETGRWRGNGGVCKSFDPSPEDHHPRLRVGEGGAEWPGWRGRSWDLGDRPVGGKAGRAGSLAGERLDQDAHAMQSCRVRNAPLAARRAGLGMRPRTPSGQCGAESQVQRVRKSSRVEREQELPVREVVCTPSVVSPSLASLLVRVCALEGNGKMEHRSHPG</sequence>
<dbReference type="AlphaFoldDB" id="A0A9N7YM79"/>
<name>A0A9N7YM79_PLEPL</name>
<reference evidence="2" key="1">
    <citation type="submission" date="2020-03" db="EMBL/GenBank/DDBJ databases">
        <authorList>
            <person name="Weist P."/>
        </authorList>
    </citation>
    <scope>NUCLEOTIDE SEQUENCE</scope>
</reference>
<evidence type="ECO:0000256" key="1">
    <source>
        <dbReference type="SAM" id="MobiDB-lite"/>
    </source>
</evidence>
<evidence type="ECO:0000313" key="2">
    <source>
        <dbReference type="EMBL" id="CAB1432212.1"/>
    </source>
</evidence>
<dbReference type="Proteomes" id="UP001153269">
    <property type="component" value="Unassembled WGS sequence"/>
</dbReference>
<feature type="region of interest" description="Disordered" evidence="1">
    <location>
        <begin position="110"/>
        <end position="136"/>
    </location>
</feature>
<organism evidence="2 3">
    <name type="scientific">Pleuronectes platessa</name>
    <name type="common">European plaice</name>
    <dbReference type="NCBI Taxonomy" id="8262"/>
    <lineage>
        <taxon>Eukaryota</taxon>
        <taxon>Metazoa</taxon>
        <taxon>Chordata</taxon>
        <taxon>Craniata</taxon>
        <taxon>Vertebrata</taxon>
        <taxon>Euteleostomi</taxon>
        <taxon>Actinopterygii</taxon>
        <taxon>Neopterygii</taxon>
        <taxon>Teleostei</taxon>
        <taxon>Neoteleostei</taxon>
        <taxon>Acanthomorphata</taxon>
        <taxon>Carangaria</taxon>
        <taxon>Pleuronectiformes</taxon>
        <taxon>Pleuronectoidei</taxon>
        <taxon>Pleuronectidae</taxon>
        <taxon>Pleuronectes</taxon>
    </lineage>
</organism>
<feature type="compositionally biased region" description="Gly residues" evidence="1">
    <location>
        <begin position="23"/>
        <end position="33"/>
    </location>
</feature>
<gene>
    <name evidence="2" type="ORF">PLEPLA_LOCUS20269</name>
</gene>
<accession>A0A9N7YM79</accession>
<keyword evidence="3" id="KW-1185">Reference proteome</keyword>
<evidence type="ECO:0000313" key="3">
    <source>
        <dbReference type="Proteomes" id="UP001153269"/>
    </source>
</evidence>
<dbReference type="EMBL" id="CADEAL010001414">
    <property type="protein sequence ID" value="CAB1432212.1"/>
    <property type="molecule type" value="Genomic_DNA"/>
</dbReference>
<feature type="compositionally biased region" description="Polar residues" evidence="1">
    <location>
        <begin position="119"/>
        <end position="130"/>
    </location>
</feature>
<proteinExistence type="predicted"/>
<feature type="region of interest" description="Disordered" evidence="1">
    <location>
        <begin position="1"/>
        <end position="86"/>
    </location>
</feature>
<comment type="caution">
    <text evidence="2">The sequence shown here is derived from an EMBL/GenBank/DDBJ whole genome shotgun (WGS) entry which is preliminary data.</text>
</comment>
<protein>
    <submittedName>
        <fullName evidence="2">Uncharacterized protein</fullName>
    </submittedName>
</protein>